<dbReference type="PROSITE" id="PS50043">
    <property type="entry name" value="HTH_LUXR_2"/>
    <property type="match status" value="1"/>
</dbReference>
<keyword evidence="2" id="KW-0238">DNA-binding</keyword>
<dbReference type="Gene3D" id="1.10.10.10">
    <property type="entry name" value="Winged helix-like DNA-binding domain superfamily/Winged helix DNA-binding domain"/>
    <property type="match status" value="1"/>
</dbReference>
<dbReference type="RefSeq" id="WP_117142294.1">
    <property type="nucleotide sequence ID" value="NZ_CAKXKJ010000001.1"/>
</dbReference>
<dbReference type="InterPro" id="IPR029016">
    <property type="entry name" value="GAF-like_dom_sf"/>
</dbReference>
<keyword evidence="1" id="KW-0805">Transcription regulation</keyword>
<evidence type="ECO:0000256" key="3">
    <source>
        <dbReference type="ARBA" id="ARBA00023163"/>
    </source>
</evidence>
<keyword evidence="3" id="KW-0804">Transcription</keyword>
<dbReference type="PANTHER" id="PTHR44688:SF16">
    <property type="entry name" value="DNA-BINDING TRANSCRIPTIONAL ACTIVATOR DEVR_DOSR"/>
    <property type="match status" value="1"/>
</dbReference>
<dbReference type="Gene3D" id="3.30.450.40">
    <property type="match status" value="1"/>
</dbReference>
<evidence type="ECO:0000313" key="6">
    <source>
        <dbReference type="Proteomes" id="UP000260649"/>
    </source>
</evidence>
<dbReference type="Proteomes" id="UP000260649">
    <property type="component" value="Unassembled WGS sequence"/>
</dbReference>
<name>A0A3E2B352_9FIRM</name>
<dbReference type="PANTHER" id="PTHR44688">
    <property type="entry name" value="DNA-BINDING TRANSCRIPTIONAL ACTIVATOR DEVR_DOSR"/>
    <property type="match status" value="1"/>
</dbReference>
<dbReference type="GO" id="GO:0006355">
    <property type="term" value="P:regulation of DNA-templated transcription"/>
    <property type="evidence" value="ECO:0007669"/>
    <property type="project" value="InterPro"/>
</dbReference>
<dbReference type="InterPro" id="IPR000792">
    <property type="entry name" value="Tscrpt_reg_LuxR_C"/>
</dbReference>
<dbReference type="OrthoDB" id="2612750at2"/>
<keyword evidence="6" id="KW-1185">Reference proteome</keyword>
<feature type="domain" description="HTH luxR-type" evidence="4">
    <location>
        <begin position="189"/>
        <end position="250"/>
    </location>
</feature>
<dbReference type="Pfam" id="PF00196">
    <property type="entry name" value="GerE"/>
    <property type="match status" value="1"/>
</dbReference>
<dbReference type="GO" id="GO:0003677">
    <property type="term" value="F:DNA binding"/>
    <property type="evidence" value="ECO:0007669"/>
    <property type="project" value="UniProtKB-KW"/>
</dbReference>
<protein>
    <submittedName>
        <fullName evidence="5">LuxR family transcriptional regulator</fullName>
    </submittedName>
</protein>
<sequence>METNDFLLYNEVLYRLHACRTMEELKPTLLGQLKLMIPYTYASFLSIQVDPETQELVHRDPFCQPRQFEAAERAWLGQIDQSYSIWLSHAPESMVVRDSEILSGDNRFSAPSYRKIYLDYHIYDCMQMNITYAGQAMGRLAFYRTQADGLFTDREAFLLRTLSNHIDLACYHCTQRQAQAAQPARTLEELTQVYGLTRRETEILGLVFQDRNNEEILEQLHISKNTLLKHLQNLYRKCGVSSRWDLLKLR</sequence>
<dbReference type="InterPro" id="IPR036388">
    <property type="entry name" value="WH-like_DNA-bd_sf"/>
</dbReference>
<reference evidence="5 6" key="1">
    <citation type="submission" date="2018-07" db="EMBL/GenBank/DDBJ databases">
        <title>GABA Modulating Bacteria of the Human Gut Microbiota.</title>
        <authorList>
            <person name="Strandwitz P."/>
            <person name="Kim K.H."/>
            <person name="Terekhova D."/>
            <person name="Liu J.K."/>
            <person name="Sharma A."/>
            <person name="Levering J."/>
            <person name="Mcdonald D."/>
            <person name="Dietrich D."/>
            <person name="Ramadhar T.R."/>
            <person name="Lekbua A."/>
            <person name="Mroue N."/>
            <person name="Liston C."/>
            <person name="Stewart E.J."/>
            <person name="Dubin M.J."/>
            <person name="Zengler K."/>
            <person name="Knight R."/>
            <person name="Gilbert J.A."/>
            <person name="Clardy J."/>
            <person name="Lewis K."/>
        </authorList>
    </citation>
    <scope>NUCLEOTIDE SEQUENCE [LARGE SCALE GENOMIC DNA]</scope>
    <source>
        <strain evidence="5 6">KLE1738</strain>
    </source>
</reference>
<gene>
    <name evidence="5" type="ORF">DV520_07255</name>
</gene>
<evidence type="ECO:0000259" key="4">
    <source>
        <dbReference type="PROSITE" id="PS50043"/>
    </source>
</evidence>
<dbReference type="SUPFAM" id="SSF46894">
    <property type="entry name" value="C-terminal effector domain of the bipartite response regulators"/>
    <property type="match status" value="1"/>
</dbReference>
<evidence type="ECO:0000256" key="2">
    <source>
        <dbReference type="ARBA" id="ARBA00023125"/>
    </source>
</evidence>
<dbReference type="InterPro" id="IPR016032">
    <property type="entry name" value="Sig_transdc_resp-reg_C-effctor"/>
</dbReference>
<comment type="caution">
    <text evidence="5">The sequence shown here is derived from an EMBL/GenBank/DDBJ whole genome shotgun (WGS) entry which is preliminary data.</text>
</comment>
<proteinExistence type="predicted"/>
<dbReference type="AlphaFoldDB" id="A0A3E2B352"/>
<dbReference type="GeneID" id="97995525"/>
<dbReference type="CDD" id="cd06170">
    <property type="entry name" value="LuxR_C_like"/>
    <property type="match status" value="1"/>
</dbReference>
<organism evidence="5 6">
    <name type="scientific">Evtepia gabavorous</name>
    <dbReference type="NCBI Taxonomy" id="2211183"/>
    <lineage>
        <taxon>Bacteria</taxon>
        <taxon>Bacillati</taxon>
        <taxon>Bacillota</taxon>
        <taxon>Clostridia</taxon>
        <taxon>Eubacteriales</taxon>
        <taxon>Evtepia</taxon>
    </lineage>
</organism>
<evidence type="ECO:0000256" key="1">
    <source>
        <dbReference type="ARBA" id="ARBA00023015"/>
    </source>
</evidence>
<accession>A0A3E2B352</accession>
<dbReference type="SUPFAM" id="SSF55781">
    <property type="entry name" value="GAF domain-like"/>
    <property type="match status" value="1"/>
</dbReference>
<dbReference type="PRINTS" id="PR00038">
    <property type="entry name" value="HTHLUXR"/>
</dbReference>
<dbReference type="SMART" id="SM00421">
    <property type="entry name" value="HTH_LUXR"/>
    <property type="match status" value="1"/>
</dbReference>
<evidence type="ECO:0000313" key="5">
    <source>
        <dbReference type="EMBL" id="RFT06414.1"/>
    </source>
</evidence>
<dbReference type="EMBL" id="QQRQ01000010">
    <property type="protein sequence ID" value="RFT06414.1"/>
    <property type="molecule type" value="Genomic_DNA"/>
</dbReference>